<protein>
    <submittedName>
        <fullName evidence="2">Uncharacterized protein</fullName>
    </submittedName>
</protein>
<dbReference type="Proteomes" id="UP000295645">
    <property type="component" value="Unassembled WGS sequence"/>
</dbReference>
<sequence>MSLMYSALRRMQSEENARTPGMALPTVDLTRAVRPSHGLWFGMPLAALAGFAFSCAVFIQRNDIAIVETQPLSVPASQARVADGGDATGTRQRLARTRMNLPVSLIGDNTLRTVEVMQP</sequence>
<reference evidence="2 3" key="1">
    <citation type="submission" date="2019-03" db="EMBL/GenBank/DDBJ databases">
        <title>Above-ground endophytic microbial communities from plants in different locations in the United States.</title>
        <authorList>
            <person name="Frank C."/>
        </authorList>
    </citation>
    <scope>NUCLEOTIDE SEQUENCE [LARGE SCALE GENOMIC DNA]</scope>
    <source>
        <strain evidence="2 3">LP_13_YM</strain>
    </source>
</reference>
<evidence type="ECO:0000256" key="1">
    <source>
        <dbReference type="SAM" id="Phobius"/>
    </source>
</evidence>
<organism evidence="2 3">
    <name type="scientific">Luteibacter rhizovicinus</name>
    <dbReference type="NCBI Taxonomy" id="242606"/>
    <lineage>
        <taxon>Bacteria</taxon>
        <taxon>Pseudomonadati</taxon>
        <taxon>Pseudomonadota</taxon>
        <taxon>Gammaproteobacteria</taxon>
        <taxon>Lysobacterales</taxon>
        <taxon>Rhodanobacteraceae</taxon>
        <taxon>Luteibacter</taxon>
    </lineage>
</organism>
<keyword evidence="1" id="KW-1133">Transmembrane helix</keyword>
<feature type="transmembrane region" description="Helical" evidence="1">
    <location>
        <begin position="39"/>
        <end position="59"/>
    </location>
</feature>
<dbReference type="AlphaFoldDB" id="A0A4V2W3P9"/>
<evidence type="ECO:0000313" key="3">
    <source>
        <dbReference type="Proteomes" id="UP000295645"/>
    </source>
</evidence>
<comment type="caution">
    <text evidence="2">The sequence shown here is derived from an EMBL/GenBank/DDBJ whole genome shotgun (WGS) entry which is preliminary data.</text>
</comment>
<dbReference type="RefSeq" id="WP_132145540.1">
    <property type="nucleotide sequence ID" value="NZ_SMCS01000006.1"/>
</dbReference>
<name>A0A4V2W3P9_9GAMM</name>
<dbReference type="EMBL" id="SMCS01000006">
    <property type="protein sequence ID" value="TCV92819.1"/>
    <property type="molecule type" value="Genomic_DNA"/>
</dbReference>
<evidence type="ECO:0000313" key="2">
    <source>
        <dbReference type="EMBL" id="TCV92819.1"/>
    </source>
</evidence>
<keyword evidence="3" id="KW-1185">Reference proteome</keyword>
<accession>A0A4V2W3P9</accession>
<proteinExistence type="predicted"/>
<gene>
    <name evidence="2" type="ORF">EC912_106158</name>
</gene>
<keyword evidence="1" id="KW-0472">Membrane</keyword>
<keyword evidence="1" id="KW-0812">Transmembrane</keyword>